<dbReference type="Pfam" id="PF02826">
    <property type="entry name" value="2-Hacid_dh_C"/>
    <property type="match status" value="1"/>
</dbReference>
<dbReference type="STRING" id="913774.A0A0C3CGP3"/>
<organism evidence="5 6">
    <name type="scientific">Oidiodendron maius (strain Zn)</name>
    <dbReference type="NCBI Taxonomy" id="913774"/>
    <lineage>
        <taxon>Eukaryota</taxon>
        <taxon>Fungi</taxon>
        <taxon>Dikarya</taxon>
        <taxon>Ascomycota</taxon>
        <taxon>Pezizomycotina</taxon>
        <taxon>Leotiomycetes</taxon>
        <taxon>Leotiomycetes incertae sedis</taxon>
        <taxon>Myxotrichaceae</taxon>
        <taxon>Oidiodendron</taxon>
    </lineage>
</organism>
<dbReference type="EMBL" id="KN832881">
    <property type="protein sequence ID" value="KIM98123.1"/>
    <property type="molecule type" value="Genomic_DNA"/>
</dbReference>
<comment type="similarity">
    <text evidence="1">Belongs to the D-isomer specific 2-hydroxyacid dehydrogenase family.</text>
</comment>
<name>A0A0C3CGP3_OIDMZ</name>
<evidence type="ECO:0000313" key="5">
    <source>
        <dbReference type="EMBL" id="KIM98123.1"/>
    </source>
</evidence>
<dbReference type="InterPro" id="IPR050857">
    <property type="entry name" value="D-2-hydroxyacid_DH"/>
</dbReference>
<evidence type="ECO:0000313" key="6">
    <source>
        <dbReference type="Proteomes" id="UP000054321"/>
    </source>
</evidence>
<keyword evidence="3" id="KW-0520">NAD</keyword>
<dbReference type="SUPFAM" id="SSF51735">
    <property type="entry name" value="NAD(P)-binding Rossmann-fold domains"/>
    <property type="match status" value="1"/>
</dbReference>
<keyword evidence="6" id="KW-1185">Reference proteome</keyword>
<keyword evidence="2" id="KW-0560">Oxidoreductase</keyword>
<dbReference type="HOGENOM" id="CLU_019796_1_3_1"/>
<reference evidence="6" key="2">
    <citation type="submission" date="2015-01" db="EMBL/GenBank/DDBJ databases">
        <title>Evolutionary Origins and Diversification of the Mycorrhizal Mutualists.</title>
        <authorList>
            <consortium name="DOE Joint Genome Institute"/>
            <consortium name="Mycorrhizal Genomics Consortium"/>
            <person name="Kohler A."/>
            <person name="Kuo A."/>
            <person name="Nagy L.G."/>
            <person name="Floudas D."/>
            <person name="Copeland A."/>
            <person name="Barry K.W."/>
            <person name="Cichocki N."/>
            <person name="Veneault-Fourrey C."/>
            <person name="LaButti K."/>
            <person name="Lindquist E.A."/>
            <person name="Lipzen A."/>
            <person name="Lundell T."/>
            <person name="Morin E."/>
            <person name="Murat C."/>
            <person name="Riley R."/>
            <person name="Ohm R."/>
            <person name="Sun H."/>
            <person name="Tunlid A."/>
            <person name="Henrissat B."/>
            <person name="Grigoriev I.V."/>
            <person name="Hibbett D.S."/>
            <person name="Martin F."/>
        </authorList>
    </citation>
    <scope>NUCLEOTIDE SEQUENCE [LARGE SCALE GENOMIC DNA]</scope>
    <source>
        <strain evidence="6">Zn</strain>
    </source>
</reference>
<protein>
    <recommendedName>
        <fullName evidence="4">D-isomer specific 2-hydroxyacid dehydrogenase NAD-binding domain-containing protein</fullName>
    </recommendedName>
</protein>
<feature type="domain" description="D-isomer specific 2-hydroxyacid dehydrogenase NAD-binding" evidence="4">
    <location>
        <begin position="141"/>
        <end position="337"/>
    </location>
</feature>
<evidence type="ECO:0000256" key="1">
    <source>
        <dbReference type="ARBA" id="ARBA00005854"/>
    </source>
</evidence>
<dbReference type="CDD" id="cd12169">
    <property type="entry name" value="PGDH_like_1"/>
    <property type="match status" value="1"/>
</dbReference>
<dbReference type="AlphaFoldDB" id="A0A0C3CGP3"/>
<dbReference type="InParanoid" id="A0A0C3CGP3"/>
<dbReference type="SUPFAM" id="SSF52283">
    <property type="entry name" value="Formate/glycerate dehydrogenase catalytic domain-like"/>
    <property type="match status" value="1"/>
</dbReference>
<dbReference type="PROSITE" id="PS00671">
    <property type="entry name" value="D_2_HYDROXYACID_DH_3"/>
    <property type="match status" value="1"/>
</dbReference>
<evidence type="ECO:0000256" key="3">
    <source>
        <dbReference type="ARBA" id="ARBA00023027"/>
    </source>
</evidence>
<accession>A0A0C3CGP3</accession>
<dbReference type="GO" id="GO:0016616">
    <property type="term" value="F:oxidoreductase activity, acting on the CH-OH group of donors, NAD or NADP as acceptor"/>
    <property type="evidence" value="ECO:0007669"/>
    <property type="project" value="InterPro"/>
</dbReference>
<dbReference type="PANTHER" id="PTHR42789">
    <property type="entry name" value="D-ISOMER SPECIFIC 2-HYDROXYACID DEHYDROGENASE FAMILY PROTEIN (AFU_ORTHOLOGUE AFUA_6G10090)"/>
    <property type="match status" value="1"/>
</dbReference>
<sequence>MALIPPTPIRLAILDDYQGIAQSRFAHLEPGVEITVFRDTLLSFNHPSTPDNVKQELVDRLKPFTVISTMRERTPFPGTLLEKLPNLRLLLTTGMRNASIDLEAAKRLGIRVTGSTGQWPRSDVEPTKKLRGLDSTSEHTIALILGIAHRLASDDLEVKTGGWETGFTIGLNGKVFGAVGLGRLGVNAARILYQIFGMRVLAWSTSLTQEVADEKAKAAGLPVEDEDGEKVFKVVSKEELFKQSDIVSIHYVLSERSRGIVGHADLSLMKKSAFLINISRGPLVDEEALLNVLERGAIRGAALDVFNIEPLPKDSPWRTQKWGREGRSQLLLTPHMGYVEEGIMGRFYEEQAEITRRWRLGEELMNIMA</sequence>
<gene>
    <name evidence="5" type="ORF">OIDMADRAFT_182462</name>
</gene>
<dbReference type="InterPro" id="IPR029753">
    <property type="entry name" value="D-isomer_DH_CS"/>
</dbReference>
<dbReference type="GO" id="GO:0051287">
    <property type="term" value="F:NAD binding"/>
    <property type="evidence" value="ECO:0007669"/>
    <property type="project" value="InterPro"/>
</dbReference>
<evidence type="ECO:0000259" key="4">
    <source>
        <dbReference type="Pfam" id="PF02826"/>
    </source>
</evidence>
<evidence type="ECO:0000256" key="2">
    <source>
        <dbReference type="ARBA" id="ARBA00023002"/>
    </source>
</evidence>
<dbReference type="Proteomes" id="UP000054321">
    <property type="component" value="Unassembled WGS sequence"/>
</dbReference>
<dbReference type="InterPro" id="IPR036291">
    <property type="entry name" value="NAD(P)-bd_dom_sf"/>
</dbReference>
<dbReference type="Gene3D" id="3.40.50.720">
    <property type="entry name" value="NAD(P)-binding Rossmann-like Domain"/>
    <property type="match status" value="2"/>
</dbReference>
<proteinExistence type="inferred from homology"/>
<reference evidence="5 6" key="1">
    <citation type="submission" date="2014-04" db="EMBL/GenBank/DDBJ databases">
        <authorList>
            <consortium name="DOE Joint Genome Institute"/>
            <person name="Kuo A."/>
            <person name="Martino E."/>
            <person name="Perotto S."/>
            <person name="Kohler A."/>
            <person name="Nagy L.G."/>
            <person name="Floudas D."/>
            <person name="Copeland A."/>
            <person name="Barry K.W."/>
            <person name="Cichocki N."/>
            <person name="Veneault-Fourrey C."/>
            <person name="LaButti K."/>
            <person name="Lindquist E.A."/>
            <person name="Lipzen A."/>
            <person name="Lundell T."/>
            <person name="Morin E."/>
            <person name="Murat C."/>
            <person name="Sun H."/>
            <person name="Tunlid A."/>
            <person name="Henrissat B."/>
            <person name="Grigoriev I.V."/>
            <person name="Hibbett D.S."/>
            <person name="Martin F."/>
            <person name="Nordberg H.P."/>
            <person name="Cantor M.N."/>
            <person name="Hua S.X."/>
        </authorList>
    </citation>
    <scope>NUCLEOTIDE SEQUENCE [LARGE SCALE GENOMIC DNA]</scope>
    <source>
        <strain evidence="5 6">Zn</strain>
    </source>
</reference>
<dbReference type="OrthoDB" id="298012at2759"/>
<dbReference type="PANTHER" id="PTHR42789:SF1">
    <property type="entry name" value="D-ISOMER SPECIFIC 2-HYDROXYACID DEHYDROGENASE FAMILY PROTEIN (AFU_ORTHOLOGUE AFUA_6G10090)"/>
    <property type="match status" value="1"/>
</dbReference>
<dbReference type="InterPro" id="IPR006140">
    <property type="entry name" value="D-isomer_DH_NAD-bd"/>
</dbReference>